<dbReference type="OrthoDB" id="9797742at2"/>
<dbReference type="RefSeq" id="WP_075072978.1">
    <property type="nucleotide sequence ID" value="NZ_DF967972.1"/>
</dbReference>
<sequence length="207" mass="22451">MNSLNAESDSLEEKNPVAGIILAAGAASRMGRPKLLLPWKGETLIHRAARTALAAGLQPVVVVTGAAHPDILAALADLPVLVVNNPDWESGQSTSLRAGIRALPEQTRAVLFLLGDQPFVTPELIRCLVATYLQTKPVILAPFVGEKRTNPVLFDHSIFDVLCQLQGDAGARSIFDRYPPAALPWPDERLLFDVDTPEDYKRLISSQ</sequence>
<dbReference type="STRING" id="360412.LARV_01411"/>
<proteinExistence type="predicted"/>
<reference evidence="2" key="1">
    <citation type="submission" date="2015-07" db="EMBL/GenBank/DDBJ databases">
        <title>Draft Genome Sequences of Anaerolinea thermolimosa IMO-1, Bellilinea caldifistulae GOMI-1, Leptolinea tardivitalis YMTK-2, Levilinea saccharolytica KIBI-1,Longilinea arvoryzae KOME-1, Previously Described as Members of the Anaerolineaceae (Chloroflexi).</title>
        <authorList>
            <person name="Sekiguchi Y."/>
            <person name="Ohashi A."/>
            <person name="Matsuura N."/>
            <person name="Tourlousse M.D."/>
        </authorList>
    </citation>
    <scope>NUCLEOTIDE SEQUENCE [LARGE SCALE GENOMIC DNA]</scope>
    <source>
        <strain evidence="2">KOME-1</strain>
    </source>
</reference>
<accession>A0A0S7BHF7</accession>
<keyword evidence="3" id="KW-1185">Reference proteome</keyword>
<gene>
    <name evidence="2" type="ORF">LARV_01411</name>
</gene>
<dbReference type="Pfam" id="PF12804">
    <property type="entry name" value="NTP_transf_3"/>
    <property type="match status" value="1"/>
</dbReference>
<dbReference type="Proteomes" id="UP000055060">
    <property type="component" value="Unassembled WGS sequence"/>
</dbReference>
<dbReference type="EMBL" id="DF967972">
    <property type="protein sequence ID" value="GAP13656.1"/>
    <property type="molecule type" value="Genomic_DNA"/>
</dbReference>
<dbReference type="CDD" id="cd04182">
    <property type="entry name" value="GT_2_like_f"/>
    <property type="match status" value="1"/>
</dbReference>
<dbReference type="PANTHER" id="PTHR43777:SF1">
    <property type="entry name" value="MOLYBDENUM COFACTOR CYTIDYLYLTRANSFERASE"/>
    <property type="match status" value="1"/>
</dbReference>
<dbReference type="InterPro" id="IPR025877">
    <property type="entry name" value="MobA-like_NTP_Trfase"/>
</dbReference>
<name>A0A0S7BHF7_9CHLR</name>
<dbReference type="AlphaFoldDB" id="A0A0S7BHF7"/>
<evidence type="ECO:0000313" key="2">
    <source>
        <dbReference type="EMBL" id="GAP13656.1"/>
    </source>
</evidence>
<organism evidence="2">
    <name type="scientific">Longilinea arvoryzae</name>
    <dbReference type="NCBI Taxonomy" id="360412"/>
    <lineage>
        <taxon>Bacteria</taxon>
        <taxon>Bacillati</taxon>
        <taxon>Chloroflexota</taxon>
        <taxon>Anaerolineae</taxon>
        <taxon>Anaerolineales</taxon>
        <taxon>Anaerolineaceae</taxon>
        <taxon>Longilinea</taxon>
    </lineage>
</organism>
<dbReference type="PANTHER" id="PTHR43777">
    <property type="entry name" value="MOLYBDENUM COFACTOR CYTIDYLYLTRANSFERASE"/>
    <property type="match status" value="1"/>
</dbReference>
<protein>
    <submittedName>
        <fullName evidence="2">Uncharacterized MobA-related protein</fullName>
    </submittedName>
</protein>
<dbReference type="InterPro" id="IPR029044">
    <property type="entry name" value="Nucleotide-diphossugar_trans"/>
</dbReference>
<feature type="domain" description="MobA-like NTP transferase" evidence="1">
    <location>
        <begin position="19"/>
        <end position="178"/>
    </location>
</feature>
<evidence type="ECO:0000313" key="3">
    <source>
        <dbReference type="Proteomes" id="UP000055060"/>
    </source>
</evidence>
<dbReference type="GO" id="GO:0016779">
    <property type="term" value="F:nucleotidyltransferase activity"/>
    <property type="evidence" value="ECO:0007669"/>
    <property type="project" value="UniProtKB-ARBA"/>
</dbReference>
<dbReference type="Gene3D" id="3.90.550.10">
    <property type="entry name" value="Spore Coat Polysaccharide Biosynthesis Protein SpsA, Chain A"/>
    <property type="match status" value="1"/>
</dbReference>
<dbReference type="SUPFAM" id="SSF53448">
    <property type="entry name" value="Nucleotide-diphospho-sugar transferases"/>
    <property type="match status" value="1"/>
</dbReference>
<evidence type="ECO:0000259" key="1">
    <source>
        <dbReference type="Pfam" id="PF12804"/>
    </source>
</evidence>